<keyword evidence="3" id="KW-0687">Ribonucleoprotein</keyword>
<dbReference type="AlphaFoldDB" id="A0A6G1HSU4"/>
<dbReference type="InterPro" id="IPR014722">
    <property type="entry name" value="Rib_uL2_dom2"/>
</dbReference>
<dbReference type="GO" id="GO:1990904">
    <property type="term" value="C:ribonucleoprotein complex"/>
    <property type="evidence" value="ECO:0007669"/>
    <property type="project" value="UniProtKB-KW"/>
</dbReference>
<dbReference type="Gene3D" id="2.30.30.30">
    <property type="match status" value="1"/>
</dbReference>
<dbReference type="EMBL" id="ML996698">
    <property type="protein sequence ID" value="KAF2399072.1"/>
    <property type="molecule type" value="Genomic_DNA"/>
</dbReference>
<evidence type="ECO:0000256" key="1">
    <source>
        <dbReference type="ARBA" id="ARBA00010618"/>
    </source>
</evidence>
<evidence type="ECO:0000256" key="4">
    <source>
        <dbReference type="SAM" id="MobiDB-lite"/>
    </source>
</evidence>
<dbReference type="InterPro" id="IPR005825">
    <property type="entry name" value="Ribosomal_uL24_CS"/>
</dbReference>
<gene>
    <name evidence="5" type="ORF">EJ06DRAFT_69238</name>
</gene>
<keyword evidence="6" id="KW-1185">Reference proteome</keyword>
<dbReference type="GO" id="GO:0006412">
    <property type="term" value="P:translation"/>
    <property type="evidence" value="ECO:0007669"/>
    <property type="project" value="InterPro"/>
</dbReference>
<feature type="region of interest" description="Disordered" evidence="4">
    <location>
        <begin position="386"/>
        <end position="405"/>
    </location>
</feature>
<dbReference type="PROSITE" id="PS01108">
    <property type="entry name" value="RIBOSOMAL_L24"/>
    <property type="match status" value="1"/>
</dbReference>
<dbReference type="GO" id="GO:0003723">
    <property type="term" value="F:RNA binding"/>
    <property type="evidence" value="ECO:0007669"/>
    <property type="project" value="InterPro"/>
</dbReference>
<sequence length="405" mass="46441">MLKLMARTAKAQKTAKKLKEAQQKTTRHLKEKEARDHLRLKQKVLVENMKAARIARREDYELGPLAPNRHAGEQGEKYGTAAGQLLQYYKLPRNELERAKKRRGENEFRVNDRVVVLRGRERGKIGTVFEVQDETMKILGVNHVEMHVPEWMRKAESSTAPVRSMSAPVPLSDVRLVYPVAGPDGKDREVIVAAMDFRWRQIPGTQEKKRRIPGTQEKDYSVPHKGDLLALDDPSAEENPLITRFTPAPGYKWEKVRYIKGQAVEIVTVKPADEDVDEPYTDSDTLRIQTEKETFLPALTQPPMPPEVIDELRGKYSDYRDRHEPEYIAKKEEIDEGRERLKRSNVLRMMTPHREFSIRSRMAVQAYRKRRAPDVSVLAAIGEHMSRSKSLKLSSPKAVSPEAAP</sequence>
<evidence type="ECO:0000256" key="3">
    <source>
        <dbReference type="ARBA" id="ARBA00023274"/>
    </source>
</evidence>
<evidence type="ECO:0008006" key="7">
    <source>
        <dbReference type="Google" id="ProtNLM"/>
    </source>
</evidence>
<accession>A0A6G1HSU4</accession>
<proteinExistence type="inferred from homology"/>
<evidence type="ECO:0000313" key="6">
    <source>
        <dbReference type="Proteomes" id="UP000799640"/>
    </source>
</evidence>
<evidence type="ECO:0000256" key="2">
    <source>
        <dbReference type="ARBA" id="ARBA00022980"/>
    </source>
</evidence>
<dbReference type="OrthoDB" id="359154at2759"/>
<organism evidence="5 6">
    <name type="scientific">Trichodelitschia bisporula</name>
    <dbReference type="NCBI Taxonomy" id="703511"/>
    <lineage>
        <taxon>Eukaryota</taxon>
        <taxon>Fungi</taxon>
        <taxon>Dikarya</taxon>
        <taxon>Ascomycota</taxon>
        <taxon>Pezizomycotina</taxon>
        <taxon>Dothideomycetes</taxon>
        <taxon>Dothideomycetes incertae sedis</taxon>
        <taxon>Phaeotrichales</taxon>
        <taxon>Phaeotrichaceae</taxon>
        <taxon>Trichodelitschia</taxon>
    </lineage>
</organism>
<feature type="region of interest" description="Disordered" evidence="4">
    <location>
        <begin position="205"/>
        <end position="232"/>
    </location>
</feature>
<dbReference type="InterPro" id="IPR008991">
    <property type="entry name" value="Translation_prot_SH3-like_sf"/>
</dbReference>
<feature type="compositionally biased region" description="Basic and acidic residues" evidence="4">
    <location>
        <begin position="216"/>
        <end position="227"/>
    </location>
</feature>
<feature type="region of interest" description="Disordered" evidence="4">
    <location>
        <begin position="1"/>
        <end position="35"/>
    </location>
</feature>
<evidence type="ECO:0000313" key="5">
    <source>
        <dbReference type="EMBL" id="KAF2399072.1"/>
    </source>
</evidence>
<dbReference type="GO" id="GO:0003735">
    <property type="term" value="F:structural constituent of ribosome"/>
    <property type="evidence" value="ECO:0007669"/>
    <property type="project" value="InterPro"/>
</dbReference>
<reference evidence="5" key="1">
    <citation type="journal article" date="2020" name="Stud. Mycol.">
        <title>101 Dothideomycetes genomes: a test case for predicting lifestyles and emergence of pathogens.</title>
        <authorList>
            <person name="Haridas S."/>
            <person name="Albert R."/>
            <person name="Binder M."/>
            <person name="Bloem J."/>
            <person name="Labutti K."/>
            <person name="Salamov A."/>
            <person name="Andreopoulos B."/>
            <person name="Baker S."/>
            <person name="Barry K."/>
            <person name="Bills G."/>
            <person name="Bluhm B."/>
            <person name="Cannon C."/>
            <person name="Castanera R."/>
            <person name="Culley D."/>
            <person name="Daum C."/>
            <person name="Ezra D."/>
            <person name="Gonzalez J."/>
            <person name="Henrissat B."/>
            <person name="Kuo A."/>
            <person name="Liang C."/>
            <person name="Lipzen A."/>
            <person name="Lutzoni F."/>
            <person name="Magnuson J."/>
            <person name="Mondo S."/>
            <person name="Nolan M."/>
            <person name="Ohm R."/>
            <person name="Pangilinan J."/>
            <person name="Park H.-J."/>
            <person name="Ramirez L."/>
            <person name="Alfaro M."/>
            <person name="Sun H."/>
            <person name="Tritt A."/>
            <person name="Yoshinaga Y."/>
            <person name="Zwiers L.-H."/>
            <person name="Turgeon B."/>
            <person name="Goodwin S."/>
            <person name="Spatafora J."/>
            <person name="Crous P."/>
            <person name="Grigoriev I."/>
        </authorList>
    </citation>
    <scope>NUCLEOTIDE SEQUENCE</scope>
    <source>
        <strain evidence="5">CBS 262.69</strain>
    </source>
</reference>
<dbReference type="SUPFAM" id="SSF50104">
    <property type="entry name" value="Translation proteins SH3-like domain"/>
    <property type="match status" value="1"/>
</dbReference>
<dbReference type="CDD" id="cd06089">
    <property type="entry name" value="KOW_RPL26"/>
    <property type="match status" value="1"/>
</dbReference>
<protein>
    <recommendedName>
        <fullName evidence="7">KOW domain-containing protein</fullName>
    </recommendedName>
</protein>
<name>A0A6G1HSU4_9PEZI</name>
<keyword evidence="2" id="KW-0689">Ribosomal protein</keyword>
<feature type="compositionally biased region" description="Basic and acidic residues" evidence="4">
    <location>
        <begin position="17"/>
        <end position="35"/>
    </location>
</feature>
<dbReference type="Proteomes" id="UP000799640">
    <property type="component" value="Unassembled WGS sequence"/>
</dbReference>
<dbReference type="Pfam" id="PF22682">
    <property type="entry name" value="Ribosomal_uL24m-like"/>
    <property type="match status" value="1"/>
</dbReference>
<comment type="similarity">
    <text evidence="1">Belongs to the universal ribosomal protein uL24 family.</text>
</comment>
<dbReference type="GO" id="GO:0005840">
    <property type="term" value="C:ribosome"/>
    <property type="evidence" value="ECO:0007669"/>
    <property type="project" value="UniProtKB-KW"/>
</dbReference>
<dbReference type="InterPro" id="IPR041988">
    <property type="entry name" value="Ribosomal_uL24_KOW"/>
</dbReference>